<keyword evidence="2" id="KW-1185">Reference proteome</keyword>
<dbReference type="Proteomes" id="UP000427769">
    <property type="component" value="Chromosome"/>
</dbReference>
<organism evidence="1 2">
    <name type="scientific">Desulfosarcina widdelii</name>
    <dbReference type="NCBI Taxonomy" id="947919"/>
    <lineage>
        <taxon>Bacteria</taxon>
        <taxon>Pseudomonadati</taxon>
        <taxon>Thermodesulfobacteriota</taxon>
        <taxon>Desulfobacteria</taxon>
        <taxon>Desulfobacterales</taxon>
        <taxon>Desulfosarcinaceae</taxon>
        <taxon>Desulfosarcina</taxon>
    </lineage>
</organism>
<dbReference type="OrthoDB" id="5421527at2"/>
<dbReference type="EMBL" id="AP021875">
    <property type="protein sequence ID" value="BBO75441.1"/>
    <property type="molecule type" value="Genomic_DNA"/>
</dbReference>
<dbReference type="KEGG" id="dwd:DSCW_28580"/>
<name>A0A5K7Z6X3_9BACT</name>
<dbReference type="AlphaFoldDB" id="A0A5K7Z6X3"/>
<evidence type="ECO:0000313" key="1">
    <source>
        <dbReference type="EMBL" id="BBO75441.1"/>
    </source>
</evidence>
<reference evidence="1 2" key="1">
    <citation type="submission" date="2019-11" db="EMBL/GenBank/DDBJ databases">
        <title>Comparative genomics of hydrocarbon-degrading Desulfosarcina strains.</title>
        <authorList>
            <person name="Watanabe M."/>
            <person name="Kojima H."/>
            <person name="Fukui M."/>
        </authorList>
    </citation>
    <scope>NUCLEOTIDE SEQUENCE [LARGE SCALE GENOMIC DNA]</scope>
    <source>
        <strain evidence="1 2">PP31</strain>
    </source>
</reference>
<gene>
    <name evidence="1" type="ORF">DSCW_28580</name>
</gene>
<protein>
    <submittedName>
        <fullName evidence="1">Uncharacterized protein</fullName>
    </submittedName>
</protein>
<proteinExistence type="predicted"/>
<dbReference type="RefSeq" id="WP_155304364.1">
    <property type="nucleotide sequence ID" value="NZ_AP021875.1"/>
</dbReference>
<accession>A0A5K7Z6X3</accession>
<sequence length="70" mass="8064">MAFRRGEKVEVFQRSSDESWETYMDRFIGLHGIITDPDTAINDPDALVEVSLEGKGTHRLPQDCLRRIDE</sequence>
<evidence type="ECO:0000313" key="2">
    <source>
        <dbReference type="Proteomes" id="UP000427769"/>
    </source>
</evidence>